<dbReference type="Pfam" id="PF00386">
    <property type="entry name" value="C1q"/>
    <property type="match status" value="1"/>
</dbReference>
<accession>K1QYK6</accession>
<dbReference type="InParanoid" id="K1QYK6"/>
<gene>
    <name evidence="4" type="ORF">CGI_10017365</name>
</gene>
<dbReference type="InterPro" id="IPR008983">
    <property type="entry name" value="Tumour_necrosis_fac-like_dom"/>
</dbReference>
<dbReference type="EMBL" id="JH817312">
    <property type="protein sequence ID" value="EKC26586.1"/>
    <property type="molecule type" value="Genomic_DNA"/>
</dbReference>
<keyword evidence="3" id="KW-0732">Signal</keyword>
<proteinExistence type="predicted"/>
<dbReference type="SUPFAM" id="SSF49842">
    <property type="entry name" value="TNF-like"/>
    <property type="match status" value="1"/>
</dbReference>
<comment type="subcellular location">
    <subcellularLocation>
        <location evidence="1">Secreted</location>
    </subcellularLocation>
</comment>
<dbReference type="PANTHER" id="PTHR22923">
    <property type="entry name" value="CEREBELLIN-RELATED"/>
    <property type="match status" value="1"/>
</dbReference>
<dbReference type="GO" id="GO:0005576">
    <property type="term" value="C:extracellular region"/>
    <property type="evidence" value="ECO:0007669"/>
    <property type="project" value="UniProtKB-SubCell"/>
</dbReference>
<dbReference type="InterPro" id="IPR001073">
    <property type="entry name" value="C1q_dom"/>
</dbReference>
<dbReference type="Gene3D" id="2.60.120.40">
    <property type="match status" value="1"/>
</dbReference>
<dbReference type="AlphaFoldDB" id="K1QYK6"/>
<sequence>MSIAILVVGSGHETPQQVVTRYNNYKAICNGMGFEKVNCKDPKIDTIAFQSTITKHLVNLKAKETVIFDKVSLNEGNAFDKTSGVFTAPSDGIYSFTWTTLTSAGKTFITEIVRNGEMITRNFSDGRGRDGFAMSTSHANIKMKKGDKVGRGQSDSFHHTCGGETTEPRAFLVYVGGRVADGRKDGVFRDLSNREEEMFPGEMDTFCTL</sequence>
<evidence type="ECO:0000256" key="2">
    <source>
        <dbReference type="ARBA" id="ARBA00022525"/>
    </source>
</evidence>
<keyword evidence="2" id="KW-0964">Secreted</keyword>
<evidence type="ECO:0000256" key="1">
    <source>
        <dbReference type="ARBA" id="ARBA00004613"/>
    </source>
</evidence>
<name>K1QYK6_MAGGI</name>
<dbReference type="PROSITE" id="PS50871">
    <property type="entry name" value="C1Q"/>
    <property type="match status" value="1"/>
</dbReference>
<dbReference type="InterPro" id="IPR050822">
    <property type="entry name" value="Cerebellin_Synaptic_Org"/>
</dbReference>
<evidence type="ECO:0000256" key="3">
    <source>
        <dbReference type="ARBA" id="ARBA00022729"/>
    </source>
</evidence>
<evidence type="ECO:0000313" key="4">
    <source>
        <dbReference type="EMBL" id="EKC26586.1"/>
    </source>
</evidence>
<protein>
    <submittedName>
        <fullName evidence="4">Complement C1q tumor necrosis factor-related protein 3</fullName>
    </submittedName>
</protein>
<reference evidence="4" key="1">
    <citation type="journal article" date="2012" name="Nature">
        <title>The oyster genome reveals stress adaptation and complexity of shell formation.</title>
        <authorList>
            <person name="Zhang G."/>
            <person name="Fang X."/>
            <person name="Guo X."/>
            <person name="Li L."/>
            <person name="Luo R."/>
            <person name="Xu F."/>
            <person name="Yang P."/>
            <person name="Zhang L."/>
            <person name="Wang X."/>
            <person name="Qi H."/>
            <person name="Xiong Z."/>
            <person name="Que H."/>
            <person name="Xie Y."/>
            <person name="Holland P.W."/>
            <person name="Paps J."/>
            <person name="Zhu Y."/>
            <person name="Wu F."/>
            <person name="Chen Y."/>
            <person name="Wang J."/>
            <person name="Peng C."/>
            <person name="Meng J."/>
            <person name="Yang L."/>
            <person name="Liu J."/>
            <person name="Wen B."/>
            <person name="Zhang N."/>
            <person name="Huang Z."/>
            <person name="Zhu Q."/>
            <person name="Feng Y."/>
            <person name="Mount A."/>
            <person name="Hedgecock D."/>
            <person name="Xu Z."/>
            <person name="Liu Y."/>
            <person name="Domazet-Loso T."/>
            <person name="Du Y."/>
            <person name="Sun X."/>
            <person name="Zhang S."/>
            <person name="Liu B."/>
            <person name="Cheng P."/>
            <person name="Jiang X."/>
            <person name="Li J."/>
            <person name="Fan D."/>
            <person name="Wang W."/>
            <person name="Fu W."/>
            <person name="Wang T."/>
            <person name="Wang B."/>
            <person name="Zhang J."/>
            <person name="Peng Z."/>
            <person name="Li Y."/>
            <person name="Li N."/>
            <person name="Wang J."/>
            <person name="Chen M."/>
            <person name="He Y."/>
            <person name="Tan F."/>
            <person name="Song X."/>
            <person name="Zheng Q."/>
            <person name="Huang R."/>
            <person name="Yang H."/>
            <person name="Du X."/>
            <person name="Chen L."/>
            <person name="Yang M."/>
            <person name="Gaffney P.M."/>
            <person name="Wang S."/>
            <person name="Luo L."/>
            <person name="She Z."/>
            <person name="Ming Y."/>
            <person name="Huang W."/>
            <person name="Zhang S."/>
            <person name="Huang B."/>
            <person name="Zhang Y."/>
            <person name="Qu T."/>
            <person name="Ni P."/>
            <person name="Miao G."/>
            <person name="Wang J."/>
            <person name="Wang Q."/>
            <person name="Steinberg C.E."/>
            <person name="Wang H."/>
            <person name="Li N."/>
            <person name="Qian L."/>
            <person name="Zhang G."/>
            <person name="Li Y."/>
            <person name="Yang H."/>
            <person name="Liu X."/>
            <person name="Wang J."/>
            <person name="Yin Y."/>
            <person name="Wang J."/>
        </authorList>
    </citation>
    <scope>NUCLEOTIDE SEQUENCE [LARGE SCALE GENOMIC DNA]</scope>
    <source>
        <strain evidence="4">05x7-T-G4-1.051#20</strain>
    </source>
</reference>
<dbReference type="PANTHER" id="PTHR22923:SF116">
    <property type="entry name" value="C1Q DOMAIN-CONTAINING PROTEIN"/>
    <property type="match status" value="1"/>
</dbReference>
<organism evidence="4">
    <name type="scientific">Magallana gigas</name>
    <name type="common">Pacific oyster</name>
    <name type="synonym">Crassostrea gigas</name>
    <dbReference type="NCBI Taxonomy" id="29159"/>
    <lineage>
        <taxon>Eukaryota</taxon>
        <taxon>Metazoa</taxon>
        <taxon>Spiralia</taxon>
        <taxon>Lophotrochozoa</taxon>
        <taxon>Mollusca</taxon>
        <taxon>Bivalvia</taxon>
        <taxon>Autobranchia</taxon>
        <taxon>Pteriomorphia</taxon>
        <taxon>Ostreida</taxon>
        <taxon>Ostreoidea</taxon>
        <taxon>Ostreidae</taxon>
        <taxon>Magallana</taxon>
    </lineage>
</organism>
<dbReference type="SMART" id="SM00110">
    <property type="entry name" value="C1Q"/>
    <property type="match status" value="1"/>
</dbReference>
<dbReference type="HOGENOM" id="CLU_001074_8_3_1"/>